<evidence type="ECO:0000313" key="3">
    <source>
        <dbReference type="Proteomes" id="UP000838821"/>
    </source>
</evidence>
<gene>
    <name evidence="2" type="ORF">PAECIP111891_00602</name>
</gene>
<proteinExistence type="predicted"/>
<sequence length="96" mass="11219">MESTERITGNQLCLLVFSFIAPTLILVVPSLMEKISHQDAWMTIFFPAFLIGALQVWIMIALSKRYPANEDSYDEKHDIFQCFHLFPHERFAQRTI</sequence>
<reference evidence="2" key="1">
    <citation type="submission" date="2022-01" db="EMBL/GenBank/DDBJ databases">
        <authorList>
            <person name="Criscuolo A."/>
        </authorList>
    </citation>
    <scope>NUCLEOTIDE SEQUENCE</scope>
    <source>
        <strain evidence="2">CIP111891</strain>
    </source>
</reference>
<feature type="transmembrane region" description="Helical" evidence="1">
    <location>
        <begin position="44"/>
        <end position="62"/>
    </location>
</feature>
<evidence type="ECO:0000256" key="1">
    <source>
        <dbReference type="SAM" id="Phobius"/>
    </source>
</evidence>
<feature type="transmembrane region" description="Helical" evidence="1">
    <location>
        <begin position="12"/>
        <end position="32"/>
    </location>
</feature>
<dbReference type="Pfam" id="PF03845">
    <property type="entry name" value="Spore_permease"/>
    <property type="match status" value="1"/>
</dbReference>
<keyword evidence="1" id="KW-0812">Transmembrane</keyword>
<dbReference type="EMBL" id="CAKMMW010000002">
    <property type="protein sequence ID" value="CAH1195121.1"/>
    <property type="molecule type" value="Genomic_DNA"/>
</dbReference>
<organism evidence="2 3">
    <name type="scientific">Paenibacillus allorhizoplanae</name>
    <dbReference type="NCBI Taxonomy" id="2905648"/>
    <lineage>
        <taxon>Bacteria</taxon>
        <taxon>Bacillati</taxon>
        <taxon>Bacillota</taxon>
        <taxon>Bacilli</taxon>
        <taxon>Bacillales</taxon>
        <taxon>Paenibacillaceae</taxon>
        <taxon>Paenibacillus</taxon>
    </lineage>
</organism>
<keyword evidence="3" id="KW-1185">Reference proteome</keyword>
<evidence type="ECO:0000313" key="2">
    <source>
        <dbReference type="EMBL" id="CAH1195121.1"/>
    </source>
</evidence>
<protein>
    <submittedName>
        <fullName evidence="2">Uncharacterized protein</fullName>
    </submittedName>
</protein>
<dbReference type="RefSeq" id="WP_420851838.1">
    <property type="nucleotide sequence ID" value="NZ_CAKMMW010000002.1"/>
</dbReference>
<accession>A0ABM9BU82</accession>
<keyword evidence="1" id="KW-0472">Membrane</keyword>
<dbReference type="InterPro" id="IPR004761">
    <property type="entry name" value="Spore_GerAB"/>
</dbReference>
<dbReference type="Proteomes" id="UP000838821">
    <property type="component" value="Unassembled WGS sequence"/>
</dbReference>
<comment type="caution">
    <text evidence="2">The sequence shown here is derived from an EMBL/GenBank/DDBJ whole genome shotgun (WGS) entry which is preliminary data.</text>
</comment>
<name>A0ABM9BU82_9BACL</name>
<keyword evidence="1" id="KW-1133">Transmembrane helix</keyword>